<keyword evidence="1" id="KW-0678">Repressor</keyword>
<dbReference type="SUPFAM" id="SSF46955">
    <property type="entry name" value="Putative DNA-binding domain"/>
    <property type="match status" value="1"/>
</dbReference>
<sequence length="308" mass="35734">MFHIFYKRMNNIKTIFSIKDLEHLTGIKAHTIRIWEKRYQLLEPERTDTNIRFYNLDHLKKLLNISFLNNNGHKISKIASLSTQDIHLQVRELASKGHLENHAINTFKLAMLDFDQELFNKTYNALIKTKSLSEVFYELFLPLLSEIGTLWQTDTITPAHEHFISSLIRQKILINTEMLQAQNEIEHNNAFVLFLPDNEIHEIGLMFVHYKLVAKGHRSIFLGSSVPISSLTDILPYYKDITFLSYFTIKPVKEELASYLAEFESELLNGNNNQLWVLGQMTQYIDSQNLPTSITTFKTIGNLVATIS</sequence>
<dbReference type="PANTHER" id="PTHR30204">
    <property type="entry name" value="REDOX-CYCLING DRUG-SENSING TRANSCRIPTIONAL ACTIVATOR SOXR"/>
    <property type="match status" value="1"/>
</dbReference>
<keyword evidence="4" id="KW-0804">Transcription</keyword>
<keyword evidence="2" id="KW-0805">Transcription regulation</keyword>
<evidence type="ECO:0000313" key="7">
    <source>
        <dbReference type="Proteomes" id="UP000294689"/>
    </source>
</evidence>
<dbReference type="InterPro" id="IPR009061">
    <property type="entry name" value="DNA-bd_dom_put_sf"/>
</dbReference>
<protein>
    <submittedName>
        <fullName evidence="6">B12 binding protein</fullName>
    </submittedName>
</protein>
<evidence type="ECO:0000256" key="4">
    <source>
        <dbReference type="ARBA" id="ARBA00023163"/>
    </source>
</evidence>
<keyword evidence="7" id="KW-1185">Reference proteome</keyword>
<dbReference type="Gene3D" id="3.40.50.280">
    <property type="entry name" value="Cobalamin-binding domain"/>
    <property type="match status" value="1"/>
</dbReference>
<dbReference type="SMART" id="SM00422">
    <property type="entry name" value="HTH_MERR"/>
    <property type="match status" value="1"/>
</dbReference>
<dbReference type="InterPro" id="IPR047057">
    <property type="entry name" value="MerR_fam"/>
</dbReference>
<evidence type="ECO:0000256" key="3">
    <source>
        <dbReference type="ARBA" id="ARBA00023125"/>
    </source>
</evidence>
<keyword evidence="3" id="KW-0238">DNA-binding</keyword>
<dbReference type="Gene3D" id="1.10.1660.10">
    <property type="match status" value="1"/>
</dbReference>
<comment type="caution">
    <text evidence="6">The sequence shown here is derived from an EMBL/GenBank/DDBJ whole genome shotgun (WGS) entry which is preliminary data.</text>
</comment>
<evidence type="ECO:0000256" key="1">
    <source>
        <dbReference type="ARBA" id="ARBA00022491"/>
    </source>
</evidence>
<name>A0A4R7PLN6_9FLAO</name>
<dbReference type="PANTHER" id="PTHR30204:SF69">
    <property type="entry name" value="MERR-FAMILY TRANSCRIPTIONAL REGULATOR"/>
    <property type="match status" value="1"/>
</dbReference>
<dbReference type="InterPro" id="IPR036594">
    <property type="entry name" value="Meth_synthase_dom"/>
</dbReference>
<accession>A0A4R7PLN6</accession>
<dbReference type="Pfam" id="PF02607">
    <property type="entry name" value="B12-binding_2"/>
    <property type="match status" value="1"/>
</dbReference>
<dbReference type="AlphaFoldDB" id="A0A4R7PLN6"/>
<dbReference type="PROSITE" id="PS50937">
    <property type="entry name" value="HTH_MERR_2"/>
    <property type="match status" value="1"/>
</dbReference>
<dbReference type="Proteomes" id="UP000294689">
    <property type="component" value="Unassembled WGS sequence"/>
</dbReference>
<feature type="domain" description="HTH merR-type" evidence="5">
    <location>
        <begin position="15"/>
        <end position="84"/>
    </location>
</feature>
<dbReference type="InterPro" id="IPR003759">
    <property type="entry name" value="Cbl-bd_cap"/>
</dbReference>
<dbReference type="Gene3D" id="1.10.1240.10">
    <property type="entry name" value="Methionine synthase domain"/>
    <property type="match status" value="1"/>
</dbReference>
<evidence type="ECO:0000313" key="6">
    <source>
        <dbReference type="EMBL" id="TDU34460.1"/>
    </source>
</evidence>
<reference evidence="6 7" key="1">
    <citation type="submission" date="2019-03" db="EMBL/GenBank/DDBJ databases">
        <title>Genomic Encyclopedia of Archaeal and Bacterial Type Strains, Phase II (KMG-II): from individual species to whole genera.</title>
        <authorList>
            <person name="Goeker M."/>
        </authorList>
    </citation>
    <scope>NUCLEOTIDE SEQUENCE [LARGE SCALE GENOMIC DNA]</scope>
    <source>
        <strain evidence="6 7">DSM 28135</strain>
    </source>
</reference>
<dbReference type="InterPro" id="IPR000551">
    <property type="entry name" value="MerR-type_HTH_dom"/>
</dbReference>
<proteinExistence type="predicted"/>
<evidence type="ECO:0000259" key="5">
    <source>
        <dbReference type="PROSITE" id="PS50937"/>
    </source>
</evidence>
<dbReference type="EMBL" id="SOBW01000009">
    <property type="protein sequence ID" value="TDU34460.1"/>
    <property type="molecule type" value="Genomic_DNA"/>
</dbReference>
<dbReference type="Pfam" id="PF13411">
    <property type="entry name" value="MerR_1"/>
    <property type="match status" value="1"/>
</dbReference>
<dbReference type="CDD" id="cd01104">
    <property type="entry name" value="HTH_MlrA-CarA"/>
    <property type="match status" value="1"/>
</dbReference>
<evidence type="ECO:0000256" key="2">
    <source>
        <dbReference type="ARBA" id="ARBA00023015"/>
    </source>
</evidence>
<dbReference type="GO" id="GO:0003677">
    <property type="term" value="F:DNA binding"/>
    <property type="evidence" value="ECO:0007669"/>
    <property type="project" value="UniProtKB-KW"/>
</dbReference>
<organism evidence="6 7">
    <name type="scientific">Gelidibacter sediminis</name>
    <dbReference type="NCBI Taxonomy" id="1608710"/>
    <lineage>
        <taxon>Bacteria</taxon>
        <taxon>Pseudomonadati</taxon>
        <taxon>Bacteroidota</taxon>
        <taxon>Flavobacteriia</taxon>
        <taxon>Flavobacteriales</taxon>
        <taxon>Flavobacteriaceae</taxon>
        <taxon>Gelidibacter</taxon>
    </lineage>
</organism>
<gene>
    <name evidence="6" type="ORF">BXY82_2782</name>
</gene>
<dbReference type="GO" id="GO:0003700">
    <property type="term" value="F:DNA-binding transcription factor activity"/>
    <property type="evidence" value="ECO:0007669"/>
    <property type="project" value="InterPro"/>
</dbReference>